<dbReference type="EMBL" id="FOSR01000005">
    <property type="protein sequence ID" value="SFK66061.1"/>
    <property type="molecule type" value="Genomic_DNA"/>
</dbReference>
<organism evidence="4 5">
    <name type="scientific">Rhodanobacter glycinis</name>
    <dbReference type="NCBI Taxonomy" id="582702"/>
    <lineage>
        <taxon>Bacteria</taxon>
        <taxon>Pseudomonadati</taxon>
        <taxon>Pseudomonadota</taxon>
        <taxon>Gammaproteobacteria</taxon>
        <taxon>Lysobacterales</taxon>
        <taxon>Rhodanobacteraceae</taxon>
        <taxon>Rhodanobacter</taxon>
    </lineage>
</organism>
<dbReference type="RefSeq" id="WP_092702774.1">
    <property type="nucleotide sequence ID" value="NZ_FOSR01000005.1"/>
</dbReference>
<proteinExistence type="predicted"/>
<dbReference type="InterPro" id="IPR038670">
    <property type="entry name" value="HslJ-like_sf"/>
</dbReference>
<keyword evidence="1" id="KW-0732">Signal</keyword>
<dbReference type="InterPro" id="IPR053147">
    <property type="entry name" value="Hsp_HslJ-like"/>
</dbReference>
<dbReference type="Pfam" id="PF03724">
    <property type="entry name" value="META"/>
    <property type="match status" value="1"/>
</dbReference>
<dbReference type="Proteomes" id="UP000198725">
    <property type="component" value="Unassembled WGS sequence"/>
</dbReference>
<accession>A0A1I4BDK8</accession>
<gene>
    <name evidence="4" type="ORF">SAMN05192579_10525</name>
</gene>
<feature type="chain" id="PRO_5011750686" evidence="1">
    <location>
        <begin position="23"/>
        <end position="263"/>
    </location>
</feature>
<evidence type="ECO:0000259" key="3">
    <source>
        <dbReference type="Pfam" id="PF14302"/>
    </source>
</evidence>
<reference evidence="5" key="1">
    <citation type="submission" date="2016-10" db="EMBL/GenBank/DDBJ databases">
        <authorList>
            <person name="Varghese N."/>
            <person name="Submissions S."/>
        </authorList>
    </citation>
    <scope>NUCLEOTIDE SEQUENCE [LARGE SCALE GENOMIC DNA]</scope>
    <source>
        <strain evidence="5">MO64</strain>
    </source>
</reference>
<sequence>MTRRLTWLPLAVLACLPMFAHAARATDPARTLGQYHWQLSAATDHAGQRLDALFAHPQKPLQLDFADGRMRISHACNAISGSYHVDGNKLDIGPLTHTMMFCADKPLMAMERDASQRLHGELSFKLQRAGAQPQLNLTTAAGDTLSFTGQPTPETRYGSSGTTEFLEVAPQTVPCASQAMAGKQCLSVRERHYASNGLKAGTPDPWHPLEQPIDGYTHHAGVRNVLRVKRYAIKHPAAGAPSSAYVLDMVVESALPTADAAKH</sequence>
<dbReference type="PROSITE" id="PS51257">
    <property type="entry name" value="PROKAR_LIPOPROTEIN"/>
    <property type="match status" value="1"/>
</dbReference>
<dbReference type="AlphaFoldDB" id="A0A1I4BDK8"/>
<protein>
    <submittedName>
        <fullName evidence="4">Heat shock protein HslJ</fullName>
    </submittedName>
</protein>
<keyword evidence="4" id="KW-0346">Stress response</keyword>
<feature type="domain" description="DUF306" evidence="2">
    <location>
        <begin position="33"/>
        <end position="147"/>
    </location>
</feature>
<dbReference type="PANTHER" id="PTHR35535">
    <property type="entry name" value="HEAT SHOCK PROTEIN HSLJ"/>
    <property type="match status" value="1"/>
</dbReference>
<feature type="signal peptide" evidence="1">
    <location>
        <begin position="1"/>
        <end position="22"/>
    </location>
</feature>
<evidence type="ECO:0000256" key="1">
    <source>
        <dbReference type="SAM" id="SignalP"/>
    </source>
</evidence>
<dbReference type="Gene3D" id="2.40.128.270">
    <property type="match status" value="1"/>
</dbReference>
<dbReference type="InterPro" id="IPR025485">
    <property type="entry name" value="DUF4377"/>
</dbReference>
<feature type="domain" description="DUF4377" evidence="3">
    <location>
        <begin position="167"/>
        <end position="252"/>
    </location>
</feature>
<dbReference type="Pfam" id="PF14302">
    <property type="entry name" value="DUF4377"/>
    <property type="match status" value="1"/>
</dbReference>
<dbReference type="PANTHER" id="PTHR35535:SF2">
    <property type="entry name" value="DUF306 DOMAIN-CONTAINING PROTEIN"/>
    <property type="match status" value="1"/>
</dbReference>
<dbReference type="InterPro" id="IPR005184">
    <property type="entry name" value="DUF306_Meta_HslJ"/>
</dbReference>
<evidence type="ECO:0000259" key="2">
    <source>
        <dbReference type="Pfam" id="PF03724"/>
    </source>
</evidence>
<keyword evidence="5" id="KW-1185">Reference proteome</keyword>
<name>A0A1I4BDK8_9GAMM</name>
<evidence type="ECO:0000313" key="4">
    <source>
        <dbReference type="EMBL" id="SFK66061.1"/>
    </source>
</evidence>
<evidence type="ECO:0000313" key="5">
    <source>
        <dbReference type="Proteomes" id="UP000198725"/>
    </source>
</evidence>